<reference evidence="2 3" key="1">
    <citation type="submission" date="2023-01" db="EMBL/GenBank/DDBJ databases">
        <authorList>
            <person name="Kreplak J."/>
        </authorList>
    </citation>
    <scope>NUCLEOTIDE SEQUENCE [LARGE SCALE GENOMIC DNA]</scope>
</reference>
<evidence type="ECO:0000256" key="1">
    <source>
        <dbReference type="SAM" id="MobiDB-lite"/>
    </source>
</evidence>
<name>A0AAV1B009_VICFA</name>
<sequence>MYSLSKFVDVAYVFPATEVKKKVEPSPNQITLSCLQINQKVWNRHPLSLGANHHPLCKPETRSFIFIPHTPFTATQQSPQQNGENGEQIRSPVIQKKSALMESNNQNLASLISPRFKSTAATVGWDEEALFLAALIVEDTPDRDSKQKKRLVLSSKSPLSPSANRFNAQQQTSVVNSLCSTLTSHFPISATR</sequence>
<keyword evidence="3" id="KW-1185">Reference proteome</keyword>
<dbReference type="Proteomes" id="UP001157006">
    <property type="component" value="Chromosome 6"/>
</dbReference>
<dbReference type="AlphaFoldDB" id="A0AAV1B009"/>
<accession>A0AAV1B009</accession>
<gene>
    <name evidence="2" type="ORF">VFH_VI006960</name>
</gene>
<evidence type="ECO:0000313" key="2">
    <source>
        <dbReference type="EMBL" id="CAI8615976.1"/>
    </source>
</evidence>
<evidence type="ECO:0000313" key="3">
    <source>
        <dbReference type="Proteomes" id="UP001157006"/>
    </source>
</evidence>
<proteinExistence type="predicted"/>
<feature type="compositionally biased region" description="Low complexity" evidence="1">
    <location>
        <begin position="152"/>
        <end position="162"/>
    </location>
</feature>
<dbReference type="EMBL" id="OX451741">
    <property type="protein sequence ID" value="CAI8615976.1"/>
    <property type="molecule type" value="Genomic_DNA"/>
</dbReference>
<protein>
    <submittedName>
        <fullName evidence="2">Uncharacterized protein</fullName>
    </submittedName>
</protein>
<feature type="region of interest" description="Disordered" evidence="1">
    <location>
        <begin position="145"/>
        <end position="166"/>
    </location>
</feature>
<organism evidence="2 3">
    <name type="scientific">Vicia faba</name>
    <name type="common">Broad bean</name>
    <name type="synonym">Faba vulgaris</name>
    <dbReference type="NCBI Taxonomy" id="3906"/>
    <lineage>
        <taxon>Eukaryota</taxon>
        <taxon>Viridiplantae</taxon>
        <taxon>Streptophyta</taxon>
        <taxon>Embryophyta</taxon>
        <taxon>Tracheophyta</taxon>
        <taxon>Spermatophyta</taxon>
        <taxon>Magnoliopsida</taxon>
        <taxon>eudicotyledons</taxon>
        <taxon>Gunneridae</taxon>
        <taxon>Pentapetalae</taxon>
        <taxon>rosids</taxon>
        <taxon>fabids</taxon>
        <taxon>Fabales</taxon>
        <taxon>Fabaceae</taxon>
        <taxon>Papilionoideae</taxon>
        <taxon>50 kb inversion clade</taxon>
        <taxon>NPAAA clade</taxon>
        <taxon>Hologalegina</taxon>
        <taxon>IRL clade</taxon>
        <taxon>Fabeae</taxon>
        <taxon>Vicia</taxon>
    </lineage>
</organism>